<evidence type="ECO:0000313" key="7">
    <source>
        <dbReference type="EMBL" id="OAP62998.1"/>
    </source>
</evidence>
<keyword evidence="5" id="KW-1133">Transmembrane helix</keyword>
<dbReference type="PROSITE" id="PS50089">
    <property type="entry name" value="ZF_RING_2"/>
    <property type="match status" value="1"/>
</dbReference>
<sequence length="248" mass="27985">MATAPQPHPPPSGSSEHRTVITVAVIVAIIGAIVFSAVWMRRHSPLRRLDELQLQAELQRSGLRRRQREIQQVKGIDNSLLQTVPIVKYDGNNGTTRRAKSLDLEKGHLAKDPQKDPQNWSLAQSQQNIKEMHAEMMEIGRASDGKSKDGHGKGPYLELEEPECSICAQPFVKGDFLRVLPCGHRHHQRCVDRWLLDYSATCPVCRVHMDSFYLQSAKPPTVLTKPEPVVVIGGDLEDSHHYHHRPDR</sequence>
<evidence type="ECO:0000256" key="5">
    <source>
        <dbReference type="SAM" id="Phobius"/>
    </source>
</evidence>
<dbReference type="SUPFAM" id="SSF57850">
    <property type="entry name" value="RING/U-box"/>
    <property type="match status" value="1"/>
</dbReference>
<reference evidence="7 8" key="1">
    <citation type="submission" date="2016-04" db="EMBL/GenBank/DDBJ databases">
        <title>Draft genome of Fonsecaea erecta CBS 125763.</title>
        <authorList>
            <person name="Weiss V.A."/>
            <person name="Vicente V.A."/>
            <person name="Raittz R.T."/>
            <person name="Moreno L.F."/>
            <person name="De Souza E.M."/>
            <person name="Pedrosa F.O."/>
            <person name="Steffens M.B."/>
            <person name="Faoro H."/>
            <person name="Tadra-Sfeir M.Z."/>
            <person name="Najafzadeh M.J."/>
            <person name="Felipe M.S."/>
            <person name="Teixeira M."/>
            <person name="Sun J."/>
            <person name="Xi L."/>
            <person name="Gomes R."/>
            <person name="De Azevedo C.M."/>
            <person name="Salgado C.G."/>
            <person name="Da Silva M.B."/>
            <person name="Nascimento M.F."/>
            <person name="Queiroz-Telles F."/>
            <person name="Attili D.S."/>
            <person name="Gorbushina A."/>
        </authorList>
    </citation>
    <scope>NUCLEOTIDE SEQUENCE [LARGE SCALE GENOMIC DNA]</scope>
    <source>
        <strain evidence="7 8">CBS 125763</strain>
    </source>
</reference>
<protein>
    <recommendedName>
        <fullName evidence="6">RING-type domain-containing protein</fullName>
    </recommendedName>
</protein>
<evidence type="ECO:0000259" key="6">
    <source>
        <dbReference type="PROSITE" id="PS50089"/>
    </source>
</evidence>
<feature type="transmembrane region" description="Helical" evidence="5">
    <location>
        <begin position="20"/>
        <end position="40"/>
    </location>
</feature>
<dbReference type="PANTHER" id="PTHR14155:SF627">
    <property type="entry name" value="OS06G0192800 PROTEIN"/>
    <property type="match status" value="1"/>
</dbReference>
<evidence type="ECO:0000256" key="4">
    <source>
        <dbReference type="PROSITE-ProRule" id="PRU00175"/>
    </source>
</evidence>
<dbReference type="SMART" id="SM00184">
    <property type="entry name" value="RING"/>
    <property type="match status" value="1"/>
</dbReference>
<evidence type="ECO:0000313" key="8">
    <source>
        <dbReference type="Proteomes" id="UP000078343"/>
    </source>
</evidence>
<organism evidence="7 8">
    <name type="scientific">Fonsecaea erecta</name>
    <dbReference type="NCBI Taxonomy" id="1367422"/>
    <lineage>
        <taxon>Eukaryota</taxon>
        <taxon>Fungi</taxon>
        <taxon>Dikarya</taxon>
        <taxon>Ascomycota</taxon>
        <taxon>Pezizomycotina</taxon>
        <taxon>Eurotiomycetes</taxon>
        <taxon>Chaetothyriomycetidae</taxon>
        <taxon>Chaetothyriales</taxon>
        <taxon>Herpotrichiellaceae</taxon>
        <taxon>Fonsecaea</taxon>
    </lineage>
</organism>
<dbReference type="InterPro" id="IPR053238">
    <property type="entry name" value="RING-H2_zinc_finger"/>
</dbReference>
<gene>
    <name evidence="7" type="ORF">AYL99_02225</name>
</gene>
<dbReference type="CDD" id="cd16473">
    <property type="entry name" value="RING-H2_RNF103"/>
    <property type="match status" value="1"/>
</dbReference>
<dbReference type="GeneID" id="30006395"/>
<dbReference type="InterPro" id="IPR013083">
    <property type="entry name" value="Znf_RING/FYVE/PHD"/>
</dbReference>
<dbReference type="STRING" id="1367422.A0A178ZT80"/>
<feature type="domain" description="RING-type" evidence="6">
    <location>
        <begin position="164"/>
        <end position="206"/>
    </location>
</feature>
<dbReference type="PANTHER" id="PTHR14155">
    <property type="entry name" value="RING FINGER DOMAIN-CONTAINING"/>
    <property type="match status" value="1"/>
</dbReference>
<keyword evidence="8" id="KW-1185">Reference proteome</keyword>
<name>A0A178ZT80_9EURO</name>
<accession>A0A178ZT80</accession>
<evidence type="ECO:0000256" key="2">
    <source>
        <dbReference type="ARBA" id="ARBA00022771"/>
    </source>
</evidence>
<dbReference type="Gene3D" id="3.30.40.10">
    <property type="entry name" value="Zinc/RING finger domain, C3HC4 (zinc finger)"/>
    <property type="match status" value="1"/>
</dbReference>
<dbReference type="Pfam" id="PF13639">
    <property type="entry name" value="zf-RING_2"/>
    <property type="match status" value="1"/>
</dbReference>
<proteinExistence type="predicted"/>
<keyword evidence="3" id="KW-0862">Zinc</keyword>
<evidence type="ECO:0000256" key="1">
    <source>
        <dbReference type="ARBA" id="ARBA00022723"/>
    </source>
</evidence>
<dbReference type="OrthoDB" id="8062037at2759"/>
<dbReference type="GO" id="GO:0008270">
    <property type="term" value="F:zinc ion binding"/>
    <property type="evidence" value="ECO:0007669"/>
    <property type="project" value="UniProtKB-KW"/>
</dbReference>
<keyword evidence="5" id="KW-0472">Membrane</keyword>
<evidence type="ECO:0000256" key="3">
    <source>
        <dbReference type="ARBA" id="ARBA00022833"/>
    </source>
</evidence>
<comment type="caution">
    <text evidence="7">The sequence shown here is derived from an EMBL/GenBank/DDBJ whole genome shotgun (WGS) entry which is preliminary data.</text>
</comment>
<keyword evidence="2 4" id="KW-0863">Zinc-finger</keyword>
<dbReference type="Proteomes" id="UP000078343">
    <property type="component" value="Unassembled WGS sequence"/>
</dbReference>
<keyword evidence="1" id="KW-0479">Metal-binding</keyword>
<dbReference type="InterPro" id="IPR001841">
    <property type="entry name" value="Znf_RING"/>
</dbReference>
<keyword evidence="5" id="KW-0812">Transmembrane</keyword>
<dbReference type="EMBL" id="LVYI01000002">
    <property type="protein sequence ID" value="OAP62998.1"/>
    <property type="molecule type" value="Genomic_DNA"/>
</dbReference>
<dbReference type="AlphaFoldDB" id="A0A178ZT80"/>
<dbReference type="RefSeq" id="XP_018696365.1">
    <property type="nucleotide sequence ID" value="XM_018833741.1"/>
</dbReference>